<evidence type="ECO:0000256" key="1">
    <source>
        <dbReference type="ARBA" id="ARBA00009024"/>
    </source>
</evidence>
<evidence type="ECO:0000313" key="2">
    <source>
        <dbReference type="EMBL" id="RNA22819.1"/>
    </source>
</evidence>
<organism evidence="2 3">
    <name type="scientific">Brachionus plicatilis</name>
    <name type="common">Marine rotifer</name>
    <name type="synonym">Brachionus muelleri</name>
    <dbReference type="NCBI Taxonomy" id="10195"/>
    <lineage>
        <taxon>Eukaryota</taxon>
        <taxon>Metazoa</taxon>
        <taxon>Spiralia</taxon>
        <taxon>Gnathifera</taxon>
        <taxon>Rotifera</taxon>
        <taxon>Eurotatoria</taxon>
        <taxon>Monogononta</taxon>
        <taxon>Pseudotrocha</taxon>
        <taxon>Ploima</taxon>
        <taxon>Brachionidae</taxon>
        <taxon>Brachionus</taxon>
    </lineage>
</organism>
<dbReference type="EMBL" id="REGN01003395">
    <property type="protein sequence ID" value="RNA22819.1"/>
    <property type="molecule type" value="Genomic_DNA"/>
</dbReference>
<evidence type="ECO:0000313" key="3">
    <source>
        <dbReference type="Proteomes" id="UP000276133"/>
    </source>
</evidence>
<protein>
    <submittedName>
        <fullName evidence="2">Cornifelin-like protein</fullName>
    </submittedName>
</protein>
<dbReference type="OrthoDB" id="1045822at2759"/>
<dbReference type="InterPro" id="IPR006461">
    <property type="entry name" value="PLAC_motif_containing"/>
</dbReference>
<proteinExistence type="inferred from homology"/>
<dbReference type="PANTHER" id="PTHR15907">
    <property type="entry name" value="DUF614 FAMILY PROTEIN-RELATED"/>
    <property type="match status" value="1"/>
</dbReference>
<name>A0A3M7RH70_BRAPC</name>
<dbReference type="Proteomes" id="UP000276133">
    <property type="component" value="Unassembled WGS sequence"/>
</dbReference>
<dbReference type="Pfam" id="PF04749">
    <property type="entry name" value="PLAC8"/>
    <property type="match status" value="1"/>
</dbReference>
<dbReference type="NCBIfam" id="TIGR01571">
    <property type="entry name" value="A_thal_Cys_rich"/>
    <property type="match status" value="1"/>
</dbReference>
<accession>A0A3M7RH70</accession>
<reference evidence="2 3" key="1">
    <citation type="journal article" date="2018" name="Sci. Rep.">
        <title>Genomic signatures of local adaptation to the degree of environmental predictability in rotifers.</title>
        <authorList>
            <person name="Franch-Gras L."/>
            <person name="Hahn C."/>
            <person name="Garcia-Roger E.M."/>
            <person name="Carmona M.J."/>
            <person name="Serra M."/>
            <person name="Gomez A."/>
        </authorList>
    </citation>
    <scope>NUCLEOTIDE SEQUENCE [LARGE SCALE GENOMIC DNA]</scope>
    <source>
        <strain evidence="2">HYR1</strain>
    </source>
</reference>
<gene>
    <name evidence="2" type="ORF">BpHYR1_016690</name>
</gene>
<comment type="caution">
    <text evidence="2">The sequence shown here is derived from an EMBL/GenBank/DDBJ whole genome shotgun (WGS) entry which is preliminary data.</text>
</comment>
<dbReference type="AlphaFoldDB" id="A0A3M7RH70"/>
<keyword evidence="3" id="KW-1185">Reference proteome</keyword>
<comment type="similarity">
    <text evidence="1">Belongs to the cornifelin family.</text>
</comment>
<sequence>MDSKRRNNNRLNQTGASVITTSPQKNLSELTYDNKFNYDFCSCCVDCKLCCCGTFCLPCLVCDMFQDAKEGSCSACWQCFTLLWPCSGFCWSNLSMLRTKIRGAYKLHGSVQEDILYSGICPCCAAIQLKLEMRSQGITI</sequence>